<reference evidence="2 3" key="1">
    <citation type="submission" date="2020-08" db="EMBL/GenBank/DDBJ databases">
        <title>Genomic Encyclopedia of Type Strains, Phase III (KMG-III): the genomes of soil and plant-associated and newly described type strains.</title>
        <authorList>
            <person name="Whitman W."/>
        </authorList>
    </citation>
    <scope>NUCLEOTIDE SEQUENCE [LARGE SCALE GENOMIC DNA]</scope>
    <source>
        <strain evidence="2 3">CECT 3266</strain>
    </source>
</reference>
<feature type="transmembrane region" description="Helical" evidence="1">
    <location>
        <begin position="46"/>
        <end position="66"/>
    </location>
</feature>
<comment type="caution">
    <text evidence="2">The sequence shown here is derived from an EMBL/GenBank/DDBJ whole genome shotgun (WGS) entry which is preliminary data.</text>
</comment>
<dbReference type="AlphaFoldDB" id="A0A7W7PIH3"/>
<keyword evidence="3" id="KW-1185">Reference proteome</keyword>
<keyword evidence="1" id="KW-0812">Transmembrane</keyword>
<proteinExistence type="predicted"/>
<evidence type="ECO:0000313" key="2">
    <source>
        <dbReference type="EMBL" id="MBB4892041.1"/>
    </source>
</evidence>
<evidence type="ECO:0000256" key="1">
    <source>
        <dbReference type="SAM" id="Phobius"/>
    </source>
</evidence>
<dbReference type="Proteomes" id="UP000556084">
    <property type="component" value="Unassembled WGS sequence"/>
</dbReference>
<sequence length="163" mass="17611">MSGADESDSGRSSTNATAALAYVEEQVAHHIRSFSSSRTFYQRRSLAQTVSAAALGALTTFLIGLGQIYPQAWLSAAALASAGLTTVASAWTGWFGSRQAWVINQAALNKLYTLRAQIRFDKLSRTDSADAISPAAVQGYHDRCQEILHEANSSWEQLRLSQG</sequence>
<organism evidence="2 3">
    <name type="scientific">Streptomyces olivoverticillatus</name>
    <dbReference type="NCBI Taxonomy" id="66427"/>
    <lineage>
        <taxon>Bacteria</taxon>
        <taxon>Bacillati</taxon>
        <taxon>Actinomycetota</taxon>
        <taxon>Actinomycetes</taxon>
        <taxon>Kitasatosporales</taxon>
        <taxon>Streptomycetaceae</taxon>
        <taxon>Streptomyces</taxon>
    </lineage>
</organism>
<gene>
    <name evidence="2" type="ORF">FHS39_001041</name>
</gene>
<evidence type="ECO:0000313" key="3">
    <source>
        <dbReference type="Proteomes" id="UP000556084"/>
    </source>
</evidence>
<dbReference type="NCBIfam" id="NF033634">
    <property type="entry name" value="SLATT_1"/>
    <property type="match status" value="1"/>
</dbReference>
<dbReference type="RefSeq" id="WP_184346521.1">
    <property type="nucleotide sequence ID" value="NZ_JACHJH010000001.1"/>
</dbReference>
<name>A0A7W7PIH3_9ACTN</name>
<feature type="transmembrane region" description="Helical" evidence="1">
    <location>
        <begin position="72"/>
        <end position="95"/>
    </location>
</feature>
<accession>A0A7W7PIH3</accession>
<protein>
    <submittedName>
        <fullName evidence="2">CBS domain containing-hemolysin-like protein</fullName>
    </submittedName>
</protein>
<keyword evidence="1" id="KW-0472">Membrane</keyword>
<keyword evidence="1" id="KW-1133">Transmembrane helix</keyword>
<dbReference type="EMBL" id="JACHJH010000001">
    <property type="protein sequence ID" value="MBB4892041.1"/>
    <property type="molecule type" value="Genomic_DNA"/>
</dbReference>